<keyword evidence="1" id="KW-0812">Transmembrane</keyword>
<feature type="transmembrane region" description="Helical" evidence="1">
    <location>
        <begin position="5"/>
        <end position="22"/>
    </location>
</feature>
<keyword evidence="1" id="KW-1133">Transmembrane helix</keyword>
<proteinExistence type="predicted"/>
<dbReference type="MEROPS" id="C18.001"/>
<name>Q9QP62_9HEPC</name>
<reference evidence="2" key="1">
    <citation type="submission" date="1999-07" db="EMBL/GenBank/DDBJ databases">
        <title>Cloning of NS2 cDNA of Hepatitis C virus (HCV) and complexity of NS2 quasispecies in a HCV carrier.</title>
        <authorList>
            <person name="Leng Y."/>
            <person name="Chen X.Z."/>
            <person name="Du Y."/>
            <person name="Wang H.T."/>
        </authorList>
    </citation>
    <scope>NUCLEOTIDE SEQUENCE</scope>
</reference>
<dbReference type="EMBL" id="AF175472">
    <property type="protein sequence ID" value="AAD50790.1"/>
    <property type="molecule type" value="Genomic_RNA"/>
</dbReference>
<keyword evidence="1" id="KW-0472">Membrane</keyword>
<sequence length="25" mass="2637">MDREMAASCGGVVFVGLVFLTLSPH</sequence>
<evidence type="ECO:0000256" key="1">
    <source>
        <dbReference type="SAM" id="Phobius"/>
    </source>
</evidence>
<accession>Q9QP62</accession>
<organism evidence="2">
    <name type="scientific">Hepacivirus hominis</name>
    <dbReference type="NCBI Taxonomy" id="3052230"/>
    <lineage>
        <taxon>Viruses</taxon>
        <taxon>Riboviria</taxon>
        <taxon>Orthornavirae</taxon>
        <taxon>Kitrinoviricota</taxon>
        <taxon>Flasuviricetes</taxon>
        <taxon>Amarillovirales</taxon>
        <taxon>Flaviviridae</taxon>
        <taxon>Hepacivirus</taxon>
    </lineage>
</organism>
<protein>
    <submittedName>
        <fullName evidence="2">Truncated NS2</fullName>
    </submittedName>
</protein>
<evidence type="ECO:0000313" key="2">
    <source>
        <dbReference type="EMBL" id="AAD50790.1"/>
    </source>
</evidence>